<dbReference type="EMBL" id="CP002896">
    <property type="protein sequence ID" value="AEK40584.1"/>
    <property type="molecule type" value="Genomic_DNA"/>
</dbReference>
<organism evidence="2 3">
    <name type="scientific">Amycolatopsis mediterranei (strain S699)</name>
    <name type="common">Nocardia mediterranei</name>
    <dbReference type="NCBI Taxonomy" id="713604"/>
    <lineage>
        <taxon>Bacteria</taxon>
        <taxon>Bacillati</taxon>
        <taxon>Actinomycetota</taxon>
        <taxon>Actinomycetes</taxon>
        <taxon>Pseudonocardiales</taxon>
        <taxon>Pseudonocardiaceae</taxon>
        <taxon>Amycolatopsis</taxon>
    </lineage>
</organism>
<dbReference type="Proteomes" id="UP000006138">
    <property type="component" value="Chromosome"/>
</dbReference>
<dbReference type="KEGG" id="amn:RAM_10470"/>
<accession>A0A9R0U7D8</accession>
<sequence>MPAASAEGDGGTVAAGEPFIPAEARPPVVDELARVAWQVAAALEVWETSGR</sequence>
<evidence type="ECO:0000313" key="3">
    <source>
        <dbReference type="Proteomes" id="UP000006138"/>
    </source>
</evidence>
<evidence type="ECO:0000256" key="1">
    <source>
        <dbReference type="SAM" id="MobiDB-lite"/>
    </source>
</evidence>
<evidence type="ECO:0000313" key="2">
    <source>
        <dbReference type="EMBL" id="AEK40584.1"/>
    </source>
</evidence>
<gene>
    <name evidence="2" type="ordered locus">RAM_10470</name>
</gene>
<proteinExistence type="predicted"/>
<dbReference type="AlphaFoldDB" id="A0A9R0U7D8"/>
<feature type="region of interest" description="Disordered" evidence="1">
    <location>
        <begin position="1"/>
        <end position="20"/>
    </location>
</feature>
<protein>
    <submittedName>
        <fullName evidence="2">Uncharacterized protein</fullName>
    </submittedName>
</protein>
<reference evidence="2 3" key="1">
    <citation type="journal article" date="2011" name="J. Bacteriol.">
        <title>Whole genome sequence of the rifamycin B-producing strain Amycolatopsis mediterranei S699.</title>
        <authorList>
            <person name="Verma M."/>
            <person name="Kaur J."/>
            <person name="Kumar M."/>
            <person name="Kumari K."/>
            <person name="Saxena A."/>
            <person name="Anand S."/>
            <person name="Nigam A."/>
            <person name="Ravi V."/>
            <person name="Raghuvanshi S."/>
            <person name="Khurana P."/>
            <person name="Tyagi A.K."/>
            <person name="Khurana J.P."/>
            <person name="Lal R."/>
        </authorList>
    </citation>
    <scope>NUCLEOTIDE SEQUENCE [LARGE SCALE GENOMIC DNA]</scope>
    <source>
        <strain evidence="2 3">S699</strain>
    </source>
</reference>
<name>A0A9R0U7D8_AMYMS</name>
<keyword evidence="3" id="KW-1185">Reference proteome</keyword>